<dbReference type="EMBL" id="MKHE01000021">
    <property type="protein sequence ID" value="OWK04213.1"/>
    <property type="molecule type" value="Genomic_DNA"/>
</dbReference>
<reference evidence="2 3" key="1">
    <citation type="journal article" date="2018" name="Mol. Genet. Genomics">
        <title>The red deer Cervus elaphus genome CerEla1.0: sequencing, annotating, genes, and chromosomes.</title>
        <authorList>
            <person name="Bana N.A."/>
            <person name="Nyiri A."/>
            <person name="Nagy J."/>
            <person name="Frank K."/>
            <person name="Nagy T."/>
            <person name="Steger V."/>
            <person name="Schiller M."/>
            <person name="Lakatos P."/>
            <person name="Sugar L."/>
            <person name="Horn P."/>
            <person name="Barta E."/>
            <person name="Orosz L."/>
        </authorList>
    </citation>
    <scope>NUCLEOTIDE SEQUENCE [LARGE SCALE GENOMIC DNA]</scope>
    <source>
        <strain evidence="2">Hungarian</strain>
    </source>
</reference>
<name>A0A212CDZ5_CEREH</name>
<dbReference type="Proteomes" id="UP000242450">
    <property type="component" value="Chromosome 21"/>
</dbReference>
<dbReference type="AlphaFoldDB" id="A0A212CDZ5"/>
<feature type="region of interest" description="Disordered" evidence="1">
    <location>
        <begin position="171"/>
        <end position="190"/>
    </location>
</feature>
<evidence type="ECO:0000313" key="3">
    <source>
        <dbReference type="Proteomes" id="UP000242450"/>
    </source>
</evidence>
<evidence type="ECO:0000256" key="1">
    <source>
        <dbReference type="SAM" id="MobiDB-lite"/>
    </source>
</evidence>
<feature type="compositionally biased region" description="Basic and acidic residues" evidence="1">
    <location>
        <begin position="175"/>
        <end position="190"/>
    </location>
</feature>
<comment type="caution">
    <text evidence="2">The sequence shown here is derived from an EMBL/GenBank/DDBJ whole genome shotgun (WGS) entry which is preliminary data.</text>
</comment>
<evidence type="ECO:0000313" key="2">
    <source>
        <dbReference type="EMBL" id="OWK04213.1"/>
    </source>
</evidence>
<gene>
    <name evidence="2" type="ORF">Celaphus_00016354</name>
</gene>
<organism evidence="2 3">
    <name type="scientific">Cervus elaphus hippelaphus</name>
    <name type="common">European red deer</name>
    <dbReference type="NCBI Taxonomy" id="46360"/>
    <lineage>
        <taxon>Eukaryota</taxon>
        <taxon>Metazoa</taxon>
        <taxon>Chordata</taxon>
        <taxon>Craniata</taxon>
        <taxon>Vertebrata</taxon>
        <taxon>Euteleostomi</taxon>
        <taxon>Mammalia</taxon>
        <taxon>Eutheria</taxon>
        <taxon>Laurasiatheria</taxon>
        <taxon>Artiodactyla</taxon>
        <taxon>Ruminantia</taxon>
        <taxon>Pecora</taxon>
        <taxon>Cervidae</taxon>
        <taxon>Cervinae</taxon>
        <taxon>Cervus</taxon>
    </lineage>
</organism>
<protein>
    <submittedName>
        <fullName evidence="2">Uncharacterized protein</fullName>
    </submittedName>
</protein>
<keyword evidence="3" id="KW-1185">Reference proteome</keyword>
<sequence>MNIKRLSDLTKQLPQHYSVRHFSLCKPMEKSAQPIGHQLLLQLSPIQLLPRKLQGDTVEDMRLFTMTTLSLRLTATKYYTAANDPEDSGTQLPTCLLRDFPCEEKASLAINNLCAHRRLNNYTDKKKDLPSFIQSTKCLSWSVGDELLTGFSCRFYKLGMELITQGAWGSGSEPFRMESREKTDSEKETRLTKGLLPPVIGSLPLIYLMEDSGKTQEKVKQRPQNRNGDIHKILETEGKEIRESFLSPLQTKHQQKAVCNTAQEVHWQSINKRYQERCPVKRSGSAIIREKASPLNSGSLYDRCLSIILGLLAGSLTQQKSKPVCLRSPPCNACLLQDIMNTVTENSSTIEEKGNMLLTYFQCKREHIQREPSGLKLPGQSTGLAELYFLTSSSVNVIWFLILPSTQEQSFENSLKAQNFLRVKMCILLRFRASLFQKHPRCVAERPVMINKHSISAERSDKQVTSTPTRPSVCRVHTNARQLLPPASAGLPINP</sequence>
<accession>A0A212CDZ5</accession>
<proteinExistence type="predicted"/>